<dbReference type="InterPro" id="IPR007139">
    <property type="entry name" value="DUF349"/>
</dbReference>
<keyword evidence="1" id="KW-0175">Coiled coil</keyword>
<evidence type="ECO:0000313" key="3">
    <source>
        <dbReference type="Proteomes" id="UP000198816"/>
    </source>
</evidence>
<dbReference type="AlphaFoldDB" id="A0A1H3AEI2"/>
<dbReference type="OrthoDB" id="5523335at2"/>
<feature type="coiled-coil region" evidence="1">
    <location>
        <begin position="729"/>
        <end position="787"/>
    </location>
</feature>
<evidence type="ECO:0000256" key="1">
    <source>
        <dbReference type="SAM" id="Coils"/>
    </source>
</evidence>
<keyword evidence="3" id="KW-1185">Reference proteome</keyword>
<dbReference type="EMBL" id="FNNZ01000019">
    <property type="protein sequence ID" value="SDX28122.1"/>
    <property type="molecule type" value="Genomic_DNA"/>
</dbReference>
<gene>
    <name evidence="2" type="ORF">SAMN05421783_11962</name>
</gene>
<proteinExistence type="predicted"/>
<dbReference type="RefSeq" id="WP_093035395.1">
    <property type="nucleotide sequence ID" value="NZ_FNNZ01000019.1"/>
</dbReference>
<evidence type="ECO:0008006" key="4">
    <source>
        <dbReference type="Google" id="ProtNLM"/>
    </source>
</evidence>
<name>A0A1H3AEI2_THIRO</name>
<dbReference type="STRING" id="1058.SAMN05421783_11962"/>
<evidence type="ECO:0000313" key="2">
    <source>
        <dbReference type="EMBL" id="SDX28122.1"/>
    </source>
</evidence>
<sequence length="958" mass="109345">MLFERFLKKKRQDTHKEEDQEVLAERARNHEDPAVRREATRKLVGLSHLRLIVADDTDAGVREIAAARYRHLLCGTQPAELTPDGVSVDARVAELSHVDDARILEQVAIQGLAPEVRRAAIERLQSPEVLALCAVQDPLAANRGAAVERIETKDALEQVVRQIGKRDKNVYRSAREKLRLIAEREERPLRVRALSEELCQKAERLGRLEQWNQDRAILDHLDRQWAEIRDEAEPDWRMRYETARDRFIQAYGGHARETAARVAAEEAHDSLHAERLALLDALSEAPALAAEPEIRALCERVSATWDALDALPPQRQRPLDQRYRTLMDAAEAARTALGDQRKRLSQLHKSSNRAQKLLDEPKPLDLRATKTFIEQARALAAELPATAETEAFLALVERVELRTKTQRKNAEHRLKQLPEKLAELEKHLADGELKKADPLFQSLRAGLDLVEASALPKGAAEEIAARLHLLAPRLRDLQHWRRWGADQHRDGLCEEMEQLIEADLPLQALSERLHTMRLDWKGLEKTGPRASPAVAERFHKACDAVQERCRPYLDAQAAEREANRAARESVCNQIEDFLSKVDWERIDWKRVLRAERETRHTWASIGPVDPRHFKALEGRFRQALKQLDRRLDGERKRNQAMKHALIAKVEALVEEPDLDAAIEQTKALQREWHTTVPARHKDENKLWQTFRSACDAIFERRAALHQAHANEMKEHLATRETICTDATALARAEQDPKRLRAELRELERRWDDAQSLPIPRQSAGPLNERWRETREALKLHLRDCEDQQRRGAFDLLQRQAELCERLELGLLGETDAPLDPEAAEQAWADLPQQQDSDIQQAIAARFSSALAAARDPEQIATLRRRYDANAARLSQLCLQLEILTGVETPPELAQQRLEFQVARLTERMVDGEEDPLQGSARLLKEWYLCGPAPRSAGLDSRFERIRQALAREPGAATA</sequence>
<protein>
    <recommendedName>
        <fullName evidence="4">DUF349 domain-containing protein</fullName>
    </recommendedName>
</protein>
<reference evidence="3" key="1">
    <citation type="submission" date="2016-10" db="EMBL/GenBank/DDBJ databases">
        <authorList>
            <person name="Varghese N."/>
            <person name="Submissions S."/>
        </authorList>
    </citation>
    <scope>NUCLEOTIDE SEQUENCE [LARGE SCALE GENOMIC DNA]</scope>
    <source>
        <strain evidence="3">DSM 217</strain>
    </source>
</reference>
<dbReference type="Proteomes" id="UP000198816">
    <property type="component" value="Unassembled WGS sequence"/>
</dbReference>
<accession>A0A1H3AEI2</accession>
<dbReference type="Pfam" id="PF03993">
    <property type="entry name" value="DUF349"/>
    <property type="match status" value="3"/>
</dbReference>
<organism evidence="2 3">
    <name type="scientific">Thiocapsa roseopersicina</name>
    <dbReference type="NCBI Taxonomy" id="1058"/>
    <lineage>
        <taxon>Bacteria</taxon>
        <taxon>Pseudomonadati</taxon>
        <taxon>Pseudomonadota</taxon>
        <taxon>Gammaproteobacteria</taxon>
        <taxon>Chromatiales</taxon>
        <taxon>Chromatiaceae</taxon>
        <taxon>Thiocapsa</taxon>
    </lineage>
</organism>